<sequence>MAIIYYDGNCVYCYNYAIWLIQKGLSHKYEFATLKGEYGQRLFNQHPEAKNRNSVIVVDGDHIEYESTAIASLITSLPNQYKLLGLLLYAIPKSIRNLGYQLFANNRDKMWRTHWHQPNVYEKSFFLDDNAHVKLVDSQL</sequence>
<dbReference type="Pfam" id="PF04134">
    <property type="entry name" value="DCC1-like"/>
    <property type="match status" value="1"/>
</dbReference>
<protein>
    <submittedName>
        <fullName evidence="1">DUF393 domain-containing protein</fullName>
    </submittedName>
</protein>
<dbReference type="SUPFAM" id="SSF52833">
    <property type="entry name" value="Thioredoxin-like"/>
    <property type="match status" value="1"/>
</dbReference>
<dbReference type="PANTHER" id="PTHR33639">
    <property type="entry name" value="THIOL-DISULFIDE OXIDOREDUCTASE DCC"/>
    <property type="match status" value="1"/>
</dbReference>
<dbReference type="AlphaFoldDB" id="A0A2T4Q257"/>
<accession>A0A2T4Q257</accession>
<comment type="caution">
    <text evidence="1">The sequence shown here is derived from an EMBL/GenBank/DDBJ whole genome shotgun (WGS) entry which is preliminary data.</text>
</comment>
<name>A0A2T4Q257_STAWA</name>
<dbReference type="EMBL" id="PZEV01000008">
    <property type="protein sequence ID" value="PTI51826.1"/>
    <property type="molecule type" value="Genomic_DNA"/>
</dbReference>
<gene>
    <name evidence="1" type="ORF">BU085_03845</name>
</gene>
<dbReference type="GO" id="GO:0015035">
    <property type="term" value="F:protein-disulfide reductase activity"/>
    <property type="evidence" value="ECO:0007669"/>
    <property type="project" value="InterPro"/>
</dbReference>
<dbReference type="InterPro" id="IPR036249">
    <property type="entry name" value="Thioredoxin-like_sf"/>
</dbReference>
<reference evidence="1 2" key="1">
    <citation type="journal article" date="2016" name="Front. Microbiol.">
        <title>Comprehensive Phylogenetic Analysis of Bovine Non-aureus Staphylococci Species Based on Whole-Genome Sequencing.</title>
        <authorList>
            <person name="Naushad S."/>
            <person name="Barkema H.W."/>
            <person name="Luby C."/>
            <person name="Condas L.A."/>
            <person name="Nobrega D.B."/>
            <person name="Carson D.A."/>
            <person name="De Buck J."/>
        </authorList>
    </citation>
    <scope>NUCLEOTIDE SEQUENCE [LARGE SCALE GENOMIC DNA]</scope>
    <source>
        <strain evidence="1 2">SNUC 2993</strain>
    </source>
</reference>
<dbReference type="STRING" id="1194526.A284_03760"/>
<dbReference type="PANTHER" id="PTHR33639:SF2">
    <property type="entry name" value="DUF393 DOMAIN-CONTAINING PROTEIN"/>
    <property type="match status" value="1"/>
</dbReference>
<evidence type="ECO:0000313" key="1">
    <source>
        <dbReference type="EMBL" id="PTI51826.1"/>
    </source>
</evidence>
<evidence type="ECO:0000313" key="2">
    <source>
        <dbReference type="Proteomes" id="UP000240717"/>
    </source>
</evidence>
<dbReference type="Proteomes" id="UP000240717">
    <property type="component" value="Unassembled WGS sequence"/>
</dbReference>
<proteinExistence type="predicted"/>
<dbReference type="RefSeq" id="WP_002451690.1">
    <property type="nucleotide sequence ID" value="NZ_CP054017.1"/>
</dbReference>
<organism evidence="1 2">
    <name type="scientific">Staphylococcus warneri</name>
    <dbReference type="NCBI Taxonomy" id="1292"/>
    <lineage>
        <taxon>Bacteria</taxon>
        <taxon>Bacillati</taxon>
        <taxon>Bacillota</taxon>
        <taxon>Bacilli</taxon>
        <taxon>Bacillales</taxon>
        <taxon>Staphylococcaceae</taxon>
        <taxon>Staphylococcus</taxon>
    </lineage>
</organism>
<dbReference type="InterPro" id="IPR052927">
    <property type="entry name" value="DCC_oxidoreductase"/>
</dbReference>
<dbReference type="InterPro" id="IPR007263">
    <property type="entry name" value="DCC1-like"/>
</dbReference>